<evidence type="ECO:0000313" key="5">
    <source>
        <dbReference type="EMBL" id="CDQ10820.1"/>
    </source>
</evidence>
<feature type="signal peptide" evidence="2">
    <location>
        <begin position="1"/>
        <end position="21"/>
    </location>
</feature>
<organism evidence="5">
    <name type="scientific">Acidithiobacillus ferrivorans</name>
    <dbReference type="NCBI Taxonomy" id="160808"/>
    <lineage>
        <taxon>Bacteria</taxon>
        <taxon>Pseudomonadati</taxon>
        <taxon>Pseudomonadota</taxon>
        <taxon>Acidithiobacillia</taxon>
        <taxon>Acidithiobacillales</taxon>
        <taxon>Acidithiobacillaceae</taxon>
        <taxon>Acidithiobacillus</taxon>
    </lineage>
</organism>
<evidence type="ECO:0000259" key="4">
    <source>
        <dbReference type="Pfam" id="PF13629"/>
    </source>
</evidence>
<dbReference type="EMBL" id="CCCS020000037">
    <property type="protein sequence ID" value="CDQ10820.1"/>
    <property type="molecule type" value="Genomic_DNA"/>
</dbReference>
<evidence type="ECO:0000313" key="7">
    <source>
        <dbReference type="Proteomes" id="UP000193925"/>
    </source>
</evidence>
<dbReference type="InterPro" id="IPR050810">
    <property type="entry name" value="Bact_Secretion_Sys_Channel"/>
</dbReference>
<feature type="domain" description="Type II/III secretion system secretin-like" evidence="3">
    <location>
        <begin position="265"/>
        <end position="420"/>
    </location>
</feature>
<accession>A0A060UQV3</accession>
<dbReference type="InterPro" id="IPR004846">
    <property type="entry name" value="T2SS/T3SS_dom"/>
</dbReference>
<dbReference type="Pfam" id="PF13629">
    <property type="entry name" value="T2SS-T3SS_pil_N"/>
    <property type="match status" value="1"/>
</dbReference>
<dbReference type="GO" id="GO:0009306">
    <property type="term" value="P:protein secretion"/>
    <property type="evidence" value="ECO:0007669"/>
    <property type="project" value="InterPro"/>
</dbReference>
<feature type="chain" id="PRO_5001588295" evidence="2">
    <location>
        <begin position="22"/>
        <end position="451"/>
    </location>
</feature>
<sequence>MKMTKKSLAAAILTLMLPALACAKGELELDNQSSISMYSGQVKIIPTNTVKRVAVGNGKILSVTLVDGKELLLLAEGAGETNLHLWYKNGEESAARVVIAPKDVGRAAEEISSLLGKNLNTQVRVVGDKVIIDGKNLSEEDLSRIEKLKAVYQNVINLAEKEPLRMEKVVLLDVKILKMKKDFFRSLGVNWNQSMAGPQAGIVGDFSSNPYFRMGVPTTNGTGGPLANFSLPSSGLQDLPLKVAPFATNFGIITSIASRINFALQNGDAYEIANPKLSAKSGSKEPAEFLAGGQIPIPLAIGFGQTSVIFKDFGIRLKFSPVADDRNNVSLKIFTEISNIDPSLTVGGVPGFFTSRTQEEINLKNGETLVMSGLIDHSLSQNSNKIPGLGNIPILGYLFKSDDFRDNESDLVFLVTPQVITTNSLENIDAESHARYLENMYNRNSDQGTIR</sequence>
<keyword evidence="7" id="KW-1185">Reference proteome</keyword>
<dbReference type="GO" id="GO:0015627">
    <property type="term" value="C:type II protein secretion system complex"/>
    <property type="evidence" value="ECO:0007669"/>
    <property type="project" value="TreeGrafter"/>
</dbReference>
<dbReference type="EMBL" id="LT841305">
    <property type="protein sequence ID" value="SMH65961.1"/>
    <property type="molecule type" value="Genomic_DNA"/>
</dbReference>
<dbReference type="PRINTS" id="PR00811">
    <property type="entry name" value="BCTERIALGSPD"/>
</dbReference>
<dbReference type="PANTHER" id="PTHR30332:SF17">
    <property type="entry name" value="TYPE IV PILIATION SYSTEM PROTEIN DR_0774-RELATED"/>
    <property type="match status" value="1"/>
</dbReference>
<protein>
    <submittedName>
        <fullName evidence="5">Type II and III secretion system protein</fullName>
    </submittedName>
</protein>
<keyword evidence="2" id="KW-0732">Signal</keyword>
<proteinExistence type="inferred from homology"/>
<reference evidence="6 7" key="3">
    <citation type="submission" date="2017-03" db="EMBL/GenBank/DDBJ databases">
        <authorList>
            <person name="Regsiter A."/>
            <person name="William W."/>
        </authorList>
    </citation>
    <scope>NUCLEOTIDE SEQUENCE [LARGE SCALE GENOMIC DNA]</scope>
    <source>
        <strain evidence="6">PRJEB5721</strain>
    </source>
</reference>
<evidence type="ECO:0000313" key="6">
    <source>
        <dbReference type="EMBL" id="SMH65961.1"/>
    </source>
</evidence>
<evidence type="ECO:0000256" key="1">
    <source>
        <dbReference type="RuleBase" id="RU004003"/>
    </source>
</evidence>
<gene>
    <name evidence="6" type="ORF">AFERRI_20750</name>
    <name evidence="5" type="ORF">AFERRI_420118</name>
</gene>
<evidence type="ECO:0000259" key="3">
    <source>
        <dbReference type="Pfam" id="PF00263"/>
    </source>
</evidence>
<reference evidence="5" key="2">
    <citation type="submission" date="2014-07" db="EMBL/GenBank/DDBJ databases">
        <title>Initial genome analysis of the psychrotolerant acidophile Acidithiobacillus ferrivorans CF27: insights into iron and sulfur oxidation pathways and into biofilm formation.</title>
        <authorList>
            <person name="Talla E."/>
            <person name="Hedrich S."/>
            <person name="Mangenot S."/>
            <person name="Ji B."/>
            <person name="Johnson D.B."/>
            <person name="Barbe V."/>
            <person name="Bonnefoy V."/>
        </authorList>
    </citation>
    <scope>NUCLEOTIDE SEQUENCE [LARGE SCALE GENOMIC DNA]</scope>
    <source>
        <strain evidence="5">CF27</strain>
    </source>
</reference>
<dbReference type="Proteomes" id="UP000193925">
    <property type="component" value="Chromosome AFERRI"/>
</dbReference>
<feature type="domain" description="Pilus formation protein N-terminal" evidence="4">
    <location>
        <begin position="33"/>
        <end position="98"/>
    </location>
</feature>
<name>A0A060UQV3_9PROT</name>
<reference evidence="5" key="1">
    <citation type="submission" date="2014-03" db="EMBL/GenBank/DDBJ databases">
        <authorList>
            <person name="Genoscope - CEA"/>
        </authorList>
    </citation>
    <scope>NUCLEOTIDE SEQUENCE [LARGE SCALE GENOMIC DNA]</scope>
    <source>
        <strain evidence="5">CF27</strain>
    </source>
</reference>
<evidence type="ECO:0000256" key="2">
    <source>
        <dbReference type="SAM" id="SignalP"/>
    </source>
</evidence>
<dbReference type="AlphaFoldDB" id="A0A060UQV3"/>
<comment type="similarity">
    <text evidence="1">Belongs to the bacterial secretin family.</text>
</comment>
<dbReference type="InterPro" id="IPR032789">
    <property type="entry name" value="T2SS-T3SS_pil_N"/>
</dbReference>
<dbReference type="InterPro" id="IPR001775">
    <property type="entry name" value="GspD/PilQ"/>
</dbReference>
<dbReference type="Pfam" id="PF00263">
    <property type="entry name" value="Secretin"/>
    <property type="match status" value="1"/>
</dbReference>
<dbReference type="PANTHER" id="PTHR30332">
    <property type="entry name" value="PROBABLE GENERAL SECRETION PATHWAY PROTEIN D"/>
    <property type="match status" value="1"/>
</dbReference>